<dbReference type="EMBL" id="BPQB01000086">
    <property type="protein sequence ID" value="GJE98351.1"/>
    <property type="molecule type" value="Genomic_DNA"/>
</dbReference>
<dbReference type="SUPFAM" id="SSF52047">
    <property type="entry name" value="RNI-like"/>
    <property type="match status" value="1"/>
</dbReference>
<dbReference type="InterPro" id="IPR032675">
    <property type="entry name" value="LRR_dom_sf"/>
</dbReference>
<gene>
    <name evidence="1" type="ORF">PsYK624_145790</name>
</gene>
<comment type="caution">
    <text evidence="1">The sequence shown here is derived from an EMBL/GenBank/DDBJ whole genome shotgun (WGS) entry which is preliminary data.</text>
</comment>
<dbReference type="OrthoDB" id="5354526at2759"/>
<proteinExistence type="predicted"/>
<dbReference type="Proteomes" id="UP000703269">
    <property type="component" value="Unassembled WGS sequence"/>
</dbReference>
<dbReference type="Gene3D" id="3.80.10.10">
    <property type="entry name" value="Ribonuclease Inhibitor"/>
    <property type="match status" value="1"/>
</dbReference>
<protein>
    <submittedName>
        <fullName evidence="1">F-box protein</fullName>
    </submittedName>
</protein>
<keyword evidence="2" id="KW-1185">Reference proteome</keyword>
<name>A0A9P3LKB5_9APHY</name>
<evidence type="ECO:0000313" key="1">
    <source>
        <dbReference type="EMBL" id="GJE98351.1"/>
    </source>
</evidence>
<accession>A0A9P3LKB5</accession>
<evidence type="ECO:0000313" key="2">
    <source>
        <dbReference type="Proteomes" id="UP000703269"/>
    </source>
</evidence>
<sequence length="574" mass="66328">MSVSEDMPAELWLSIFELMDCPTDLNSVVRTCRRFHNYGLRSLHRNLVWKKPEDFVHNSPIWLEDLGLPAGVHSLELHISTLPEDVPGTLIDAAGLTFTRDDTTQFPEMDDEPFWLFPEVDQQVFSQSIMHSIRHYKMHQTYAAPGVYGVLMNRLASFKNLQDLTLRNLFVTDELFGSLFQLPSLRKLHVEFCLFPRRHNITHRDFSTLPITDLTLLNLRRQVLNAGRHGHDLHAFADMDEDIEYGLALASAKTLRTLRVDSTADVFATIYRRRIQGVYVYNIPPGLSALYIQRKQVVEGVVQPIFHAEQLFPNAVYSIMERCPTITTVSLAYALPKHTSFPKPEALPNLTYCEGFLDAVAAMTTNRPLKAISILRSDTSPEGILEFLARKARHQPNLQMLSLHCKTWDLEILDAICQLFPALRKLKLTFDIREPGKLWEHNDYWNGVQPYEMYEALEEARSRPEFASGSRGPDEDTIVSFGPHYLYRLEHLHTAHIFAAPNNGRPEHPRFLFDDTFESVEEELQNLVIPWNRYCGQLREVQLHAGYTMRRGFEGDVWRLREVREIKEGCDFEY</sequence>
<reference evidence="1 2" key="1">
    <citation type="submission" date="2021-08" db="EMBL/GenBank/DDBJ databases">
        <title>Draft Genome Sequence of Phanerochaete sordida strain YK-624.</title>
        <authorList>
            <person name="Mori T."/>
            <person name="Dohra H."/>
            <person name="Suzuki T."/>
            <person name="Kawagishi H."/>
            <person name="Hirai H."/>
        </authorList>
    </citation>
    <scope>NUCLEOTIDE SEQUENCE [LARGE SCALE GENOMIC DNA]</scope>
    <source>
        <strain evidence="1 2">YK-624</strain>
    </source>
</reference>
<organism evidence="1 2">
    <name type="scientific">Phanerochaete sordida</name>
    <dbReference type="NCBI Taxonomy" id="48140"/>
    <lineage>
        <taxon>Eukaryota</taxon>
        <taxon>Fungi</taxon>
        <taxon>Dikarya</taxon>
        <taxon>Basidiomycota</taxon>
        <taxon>Agaricomycotina</taxon>
        <taxon>Agaricomycetes</taxon>
        <taxon>Polyporales</taxon>
        <taxon>Phanerochaetaceae</taxon>
        <taxon>Phanerochaete</taxon>
    </lineage>
</organism>
<dbReference type="AlphaFoldDB" id="A0A9P3LKB5"/>